<dbReference type="CDD" id="cd00093">
    <property type="entry name" value="HTH_XRE"/>
    <property type="match status" value="1"/>
</dbReference>
<keyword evidence="1" id="KW-0238">DNA-binding</keyword>
<dbReference type="RefSeq" id="WP_209687661.1">
    <property type="nucleotide sequence ID" value="NZ_JAGGLU010000021.1"/>
</dbReference>
<name>A0ABS4MGW2_9LACO</name>
<organism evidence="1 2">
    <name type="scientific">Lactobacillus colini</name>
    <dbReference type="NCBI Taxonomy" id="1819254"/>
    <lineage>
        <taxon>Bacteria</taxon>
        <taxon>Bacillati</taxon>
        <taxon>Bacillota</taxon>
        <taxon>Bacilli</taxon>
        <taxon>Lactobacillales</taxon>
        <taxon>Lactobacillaceae</taxon>
        <taxon>Lactobacillus</taxon>
    </lineage>
</organism>
<dbReference type="Proteomes" id="UP001519292">
    <property type="component" value="Unassembled WGS sequence"/>
</dbReference>
<dbReference type="InterPro" id="IPR010982">
    <property type="entry name" value="Lambda_DNA-bd_dom_sf"/>
</dbReference>
<comment type="caution">
    <text evidence="1">The sequence shown here is derived from an EMBL/GenBank/DDBJ whole genome shotgun (WGS) entry which is preliminary data.</text>
</comment>
<dbReference type="EMBL" id="JAGGLU010000021">
    <property type="protein sequence ID" value="MBP2058949.1"/>
    <property type="molecule type" value="Genomic_DNA"/>
</dbReference>
<dbReference type="InterPro" id="IPR001387">
    <property type="entry name" value="Cro/C1-type_HTH"/>
</dbReference>
<proteinExistence type="predicted"/>
<accession>A0ABS4MGW2</accession>
<gene>
    <name evidence="1" type="ORF">J2Z60_002140</name>
</gene>
<sequence>MQLTQEQIIAIKKQRGLLDYSITQLANEINVDRHTLSNIIKRGQRKVNKPTFEKLNNWIIDQYTTIK</sequence>
<dbReference type="SUPFAM" id="SSF47413">
    <property type="entry name" value="lambda repressor-like DNA-binding domains"/>
    <property type="match status" value="1"/>
</dbReference>
<protein>
    <submittedName>
        <fullName evidence="1">DNA-binding protein YlxM (UPF0122 family)</fullName>
    </submittedName>
</protein>
<reference evidence="1 2" key="1">
    <citation type="submission" date="2021-03" db="EMBL/GenBank/DDBJ databases">
        <title>Genomic Encyclopedia of Type Strains, Phase IV (KMG-IV): sequencing the most valuable type-strain genomes for metagenomic binning, comparative biology and taxonomic classification.</title>
        <authorList>
            <person name="Goeker M."/>
        </authorList>
    </citation>
    <scope>NUCLEOTIDE SEQUENCE [LARGE SCALE GENOMIC DNA]</scope>
    <source>
        <strain evidence="1 2">DSM 101872</strain>
    </source>
</reference>
<keyword evidence="2" id="KW-1185">Reference proteome</keyword>
<dbReference type="GO" id="GO:0003677">
    <property type="term" value="F:DNA binding"/>
    <property type="evidence" value="ECO:0007669"/>
    <property type="project" value="UniProtKB-KW"/>
</dbReference>
<evidence type="ECO:0000313" key="2">
    <source>
        <dbReference type="Proteomes" id="UP001519292"/>
    </source>
</evidence>
<evidence type="ECO:0000313" key="1">
    <source>
        <dbReference type="EMBL" id="MBP2058949.1"/>
    </source>
</evidence>
<dbReference type="Gene3D" id="1.10.260.40">
    <property type="entry name" value="lambda repressor-like DNA-binding domains"/>
    <property type="match status" value="1"/>
</dbReference>